<keyword evidence="3 7" id="KW-0812">Transmembrane</keyword>
<evidence type="ECO:0000256" key="5">
    <source>
        <dbReference type="ARBA" id="ARBA00022989"/>
    </source>
</evidence>
<feature type="transmembrane region" description="Helical" evidence="7">
    <location>
        <begin position="167"/>
        <end position="191"/>
    </location>
</feature>
<evidence type="ECO:0000256" key="6">
    <source>
        <dbReference type="ARBA" id="ARBA00023136"/>
    </source>
</evidence>
<dbReference type="Gramene" id="KCW62459">
    <property type="protein sequence ID" value="KCW62459"/>
    <property type="gene ID" value="EUGRSUZ_H050961"/>
</dbReference>
<gene>
    <name evidence="9" type="ORF">EUGRSUZ_H050961</name>
</gene>
<dbReference type="GO" id="GO:0015171">
    <property type="term" value="F:amino acid transmembrane transporter activity"/>
    <property type="evidence" value="ECO:0000318"/>
    <property type="project" value="GO_Central"/>
</dbReference>
<keyword evidence="4" id="KW-0029">Amino-acid transport</keyword>
<dbReference type="EMBL" id="KK198760">
    <property type="protein sequence ID" value="KCW62459.1"/>
    <property type="molecule type" value="Genomic_DNA"/>
</dbReference>
<sequence>MEDDRPRRTGTFWTASAHISLAMVGPVVLSVAWDFAHLGWIAGPAAMCLISLACYYTSRLLCDCYGTGHPASGDDEPNYTYADAIRSSGIPNSEVKAKACAFIQYLTLFGRAINAAVGGFVSMAAIKYMNCIHESNEEECYIVSIPYAIIFGITEILLSQIPDFDGIWWVSIVSVVMFFTYSLIGLGLAIARVAAGGSDESNEAVTGTQKIWMSFQALGDIASAYSFSEILIEIQDTIGSSNSKTTMKNATLLSTVVITTFYMLWGCVGYAALGDSTPKDLTDFTFYGPSWLFYIANAAFLINVVGVYQMCSQPIFAFVEEQAASKWPHTRDREIPLPCLGHYKMNLFRLVWRTVFVILTTVISVAFPFVNVVVEIITLGFWPLAVYFPVAMYIKQKQIERWSLTWVCLQMLSMACLAISIMATVASIAELKDDLKYYGPSR</sequence>
<dbReference type="GO" id="GO:0016020">
    <property type="term" value="C:membrane"/>
    <property type="evidence" value="ECO:0000318"/>
    <property type="project" value="GO_Central"/>
</dbReference>
<dbReference type="STRING" id="71139.A0A059B9Y7"/>
<dbReference type="InterPro" id="IPR013057">
    <property type="entry name" value="AA_transpt_TM"/>
</dbReference>
<feature type="domain" description="Amino acid transporter transmembrane" evidence="8">
    <location>
        <begin position="8"/>
        <end position="430"/>
    </location>
</feature>
<feature type="transmembrane region" description="Helical" evidence="7">
    <location>
        <begin position="250"/>
        <end position="271"/>
    </location>
</feature>
<protein>
    <recommendedName>
        <fullName evidence="8">Amino acid transporter transmembrane domain-containing protein</fullName>
    </recommendedName>
</protein>
<evidence type="ECO:0000259" key="8">
    <source>
        <dbReference type="Pfam" id="PF01490"/>
    </source>
</evidence>
<evidence type="ECO:0000256" key="4">
    <source>
        <dbReference type="ARBA" id="ARBA00022970"/>
    </source>
</evidence>
<feature type="transmembrane region" description="Helical" evidence="7">
    <location>
        <begin position="38"/>
        <end position="56"/>
    </location>
</feature>
<accession>A0A059B9Y7</accession>
<evidence type="ECO:0000313" key="9">
    <source>
        <dbReference type="EMBL" id="KCW62460.1"/>
    </source>
</evidence>
<evidence type="ECO:0000256" key="7">
    <source>
        <dbReference type="SAM" id="Phobius"/>
    </source>
</evidence>
<name>A0A059B9Y7_EUCGR</name>
<evidence type="ECO:0000256" key="1">
    <source>
        <dbReference type="ARBA" id="ARBA00004370"/>
    </source>
</evidence>
<keyword evidence="2" id="KW-0813">Transport</keyword>
<feature type="transmembrane region" description="Helical" evidence="7">
    <location>
        <begin position="376"/>
        <end position="394"/>
    </location>
</feature>
<dbReference type="eggNOG" id="KOG1303">
    <property type="taxonomic scope" value="Eukaryota"/>
</dbReference>
<dbReference type="Gramene" id="KCW62460">
    <property type="protein sequence ID" value="KCW62460"/>
    <property type="gene ID" value="EUGRSUZ_H050961"/>
</dbReference>
<proteinExistence type="predicted"/>
<dbReference type="GO" id="GO:0003333">
    <property type="term" value="P:amino acid transmembrane transport"/>
    <property type="evidence" value="ECO:0000318"/>
    <property type="project" value="GO_Central"/>
</dbReference>
<dbReference type="Pfam" id="PF01490">
    <property type="entry name" value="Aa_trans"/>
    <property type="match status" value="1"/>
</dbReference>
<feature type="transmembrane region" description="Helical" evidence="7">
    <location>
        <begin position="12"/>
        <end position="32"/>
    </location>
</feature>
<comment type="subcellular location">
    <subcellularLocation>
        <location evidence="1">Membrane</location>
    </subcellularLocation>
</comment>
<evidence type="ECO:0000256" key="2">
    <source>
        <dbReference type="ARBA" id="ARBA00022448"/>
    </source>
</evidence>
<keyword evidence="6 7" id="KW-0472">Membrane</keyword>
<keyword evidence="5 7" id="KW-1133">Transmembrane helix</keyword>
<reference evidence="9" key="1">
    <citation type="submission" date="2013-07" db="EMBL/GenBank/DDBJ databases">
        <title>The genome of Eucalyptus grandis.</title>
        <authorList>
            <person name="Schmutz J."/>
            <person name="Hayes R."/>
            <person name="Myburg A."/>
            <person name="Tuskan G."/>
            <person name="Grattapaglia D."/>
            <person name="Rokhsar D.S."/>
        </authorList>
    </citation>
    <scope>NUCLEOTIDE SEQUENCE</scope>
    <source>
        <tissue evidence="9">Leaf extractions</tissue>
    </source>
</reference>
<feature type="transmembrane region" description="Helical" evidence="7">
    <location>
        <begin position="350"/>
        <end position="370"/>
    </location>
</feature>
<dbReference type="PANTHER" id="PTHR48017">
    <property type="entry name" value="OS05G0424000 PROTEIN-RELATED"/>
    <property type="match status" value="1"/>
</dbReference>
<feature type="transmembrane region" description="Helical" evidence="7">
    <location>
        <begin position="406"/>
        <end position="429"/>
    </location>
</feature>
<dbReference type="EMBL" id="KK198760">
    <property type="protein sequence ID" value="KCW62460.1"/>
    <property type="molecule type" value="Genomic_DNA"/>
</dbReference>
<feature type="transmembrane region" description="Helical" evidence="7">
    <location>
        <begin position="291"/>
        <end position="308"/>
    </location>
</feature>
<feature type="transmembrane region" description="Helical" evidence="7">
    <location>
        <begin position="140"/>
        <end position="161"/>
    </location>
</feature>
<organism evidence="9">
    <name type="scientific">Eucalyptus grandis</name>
    <name type="common">Flooded gum</name>
    <dbReference type="NCBI Taxonomy" id="71139"/>
    <lineage>
        <taxon>Eukaryota</taxon>
        <taxon>Viridiplantae</taxon>
        <taxon>Streptophyta</taxon>
        <taxon>Embryophyta</taxon>
        <taxon>Tracheophyta</taxon>
        <taxon>Spermatophyta</taxon>
        <taxon>Magnoliopsida</taxon>
        <taxon>eudicotyledons</taxon>
        <taxon>Gunneridae</taxon>
        <taxon>Pentapetalae</taxon>
        <taxon>rosids</taxon>
        <taxon>malvids</taxon>
        <taxon>Myrtales</taxon>
        <taxon>Myrtaceae</taxon>
        <taxon>Myrtoideae</taxon>
        <taxon>Eucalypteae</taxon>
        <taxon>Eucalyptus</taxon>
    </lineage>
</organism>
<dbReference type="AlphaFoldDB" id="A0A059B9Y7"/>
<evidence type="ECO:0000256" key="3">
    <source>
        <dbReference type="ARBA" id="ARBA00022692"/>
    </source>
</evidence>